<gene>
    <name evidence="3" type="ORF">CGLY_11785</name>
</gene>
<dbReference type="Proteomes" id="UP000023703">
    <property type="component" value="Chromosome"/>
</dbReference>
<dbReference type="AlphaFoldDB" id="X5DW39"/>
<keyword evidence="4" id="KW-1185">Reference proteome</keyword>
<name>X5DW39_9CORY</name>
<feature type="domain" description="Bacterial mobilisation" evidence="2">
    <location>
        <begin position="109"/>
        <end position="145"/>
    </location>
</feature>
<organism evidence="3 4">
    <name type="scientific">Corynebacterium glyciniphilum AJ 3170</name>
    <dbReference type="NCBI Taxonomy" id="1404245"/>
    <lineage>
        <taxon>Bacteria</taxon>
        <taxon>Bacillati</taxon>
        <taxon>Actinomycetota</taxon>
        <taxon>Actinomycetes</taxon>
        <taxon>Mycobacteriales</taxon>
        <taxon>Corynebacteriaceae</taxon>
        <taxon>Corynebacterium</taxon>
    </lineage>
</organism>
<evidence type="ECO:0000313" key="4">
    <source>
        <dbReference type="Proteomes" id="UP000023703"/>
    </source>
</evidence>
<evidence type="ECO:0000259" key="2">
    <source>
        <dbReference type="Pfam" id="PF05713"/>
    </source>
</evidence>
<evidence type="ECO:0000313" key="3">
    <source>
        <dbReference type="EMBL" id="AHW64802.1"/>
    </source>
</evidence>
<feature type="compositionally biased region" description="Basic and acidic residues" evidence="1">
    <location>
        <begin position="61"/>
        <end position="71"/>
    </location>
</feature>
<dbReference type="InterPro" id="IPR008687">
    <property type="entry name" value="MobC"/>
</dbReference>
<reference evidence="3 4" key="1">
    <citation type="journal article" date="2015" name="Int. J. Syst. Evol. Microbiol.">
        <title>Revisiting Corynebacterium glyciniphilum (ex Kubota et al., 1972) sp. nov., nom. rev., isolated from putrefied banana.</title>
        <authorList>
            <person name="Al-Dilaimi A."/>
            <person name="Bednarz H."/>
            <person name="Lomker A."/>
            <person name="Niehaus K."/>
            <person name="Kalinowski J."/>
            <person name="Ruckert C."/>
        </authorList>
    </citation>
    <scope>NUCLEOTIDE SEQUENCE [LARGE SCALE GENOMIC DNA]</scope>
    <source>
        <strain evidence="3">AJ 3170</strain>
    </source>
</reference>
<protein>
    <recommendedName>
        <fullName evidence="2">Bacterial mobilisation domain-containing protein</fullName>
    </recommendedName>
</protein>
<dbReference type="HOGENOM" id="CLU_1683621_0_0_11"/>
<proteinExistence type="predicted"/>
<feature type="region of interest" description="Disordered" evidence="1">
    <location>
        <begin position="59"/>
        <end position="84"/>
    </location>
</feature>
<dbReference type="EMBL" id="CP006842">
    <property type="protein sequence ID" value="AHW64802.1"/>
    <property type="molecule type" value="Genomic_DNA"/>
</dbReference>
<accession>X5DW39</accession>
<feature type="region of interest" description="Disordered" evidence="1">
    <location>
        <begin position="1"/>
        <end position="26"/>
    </location>
</feature>
<evidence type="ECO:0000256" key="1">
    <source>
        <dbReference type="SAM" id="MobiDB-lite"/>
    </source>
</evidence>
<sequence>MTEAKRKSRVPAGKETDVRSTTVPSRWDPSELAQLDRVAGRLGLGRSAVLRSAVDALDAATDGRRSSRDEGTVAADDGYVPTPEELIANSPVAPIERERVEKISDLEDQLRRIGVNLNQLTRNSNSKANVDAEALDEVRDEFANLRNMISFWVHVA</sequence>
<dbReference type="Pfam" id="PF05713">
    <property type="entry name" value="MobC"/>
    <property type="match status" value="1"/>
</dbReference>
<dbReference type="KEGG" id="cgy:CGLY_11785"/>